<proteinExistence type="predicted"/>
<dbReference type="SUPFAM" id="SSF56112">
    <property type="entry name" value="Protein kinase-like (PK-like)"/>
    <property type="match status" value="1"/>
</dbReference>
<feature type="region of interest" description="Disordered" evidence="1">
    <location>
        <begin position="15"/>
        <end position="48"/>
    </location>
</feature>
<dbReference type="InterPro" id="IPR000719">
    <property type="entry name" value="Prot_kinase_dom"/>
</dbReference>
<evidence type="ECO:0000256" key="1">
    <source>
        <dbReference type="SAM" id="MobiDB-lite"/>
    </source>
</evidence>
<sequence length="373" mass="42109">MNVARPPRLNLHHARLKQEQSFDKPQDKGGIYSGSLSPNLQPPTPPALLSTQEPFAACAVGNYILFEQSDGTTLYRCVDAKTDDEYVCKSINNNRERFSRGQHRKVDVYMVVPNEKYQKTVAGHFRLDVHPNINQIEQVLIGETRSYIIFSRSYGDLHSYVRNKRRLREQEALRLFRQVVQAVQACHEAGVILRDLKLRKFVFKDPERTQLKLETLDDAVVLNEGSNDHLSDKHGCPAYVSPEILTTSGSYSGRAADCWSLGVILYTLLVGRYPFHDTDHNALFGKICRGKFSIPDTMSSRAKCLIRSLLRKDPTERLAIDDVLQHPWFSLVSREGASCLDSQLHTHNGDDSKALDQTVPDLAVPEGSISSFI</sequence>
<dbReference type="RefSeq" id="XP_022255190.1">
    <property type="nucleotide sequence ID" value="XM_022399482.1"/>
</dbReference>
<dbReference type="Gene3D" id="1.10.510.10">
    <property type="entry name" value="Transferase(Phosphotransferase) domain 1"/>
    <property type="match status" value="1"/>
</dbReference>
<dbReference type="GeneID" id="106470851"/>
<accession>A0ABM1TH34</accession>
<keyword evidence="3" id="KW-1185">Reference proteome</keyword>
<feature type="domain" description="Protein kinase" evidence="2">
    <location>
        <begin position="49"/>
        <end position="329"/>
    </location>
</feature>
<organism evidence="3 5">
    <name type="scientific">Limulus polyphemus</name>
    <name type="common">Atlantic horseshoe crab</name>
    <dbReference type="NCBI Taxonomy" id="6850"/>
    <lineage>
        <taxon>Eukaryota</taxon>
        <taxon>Metazoa</taxon>
        <taxon>Ecdysozoa</taxon>
        <taxon>Arthropoda</taxon>
        <taxon>Chelicerata</taxon>
        <taxon>Merostomata</taxon>
        <taxon>Xiphosura</taxon>
        <taxon>Limulidae</taxon>
        <taxon>Limulus</taxon>
    </lineage>
</organism>
<dbReference type="Proteomes" id="UP000694941">
    <property type="component" value="Unplaced"/>
</dbReference>
<dbReference type="Pfam" id="PF00069">
    <property type="entry name" value="Pkinase"/>
    <property type="match status" value="1"/>
</dbReference>
<dbReference type="InterPro" id="IPR011009">
    <property type="entry name" value="Kinase-like_dom_sf"/>
</dbReference>
<reference evidence="4 5" key="1">
    <citation type="submission" date="2025-05" db="UniProtKB">
        <authorList>
            <consortium name="RefSeq"/>
        </authorList>
    </citation>
    <scope>IDENTIFICATION</scope>
    <source>
        <tissue evidence="4 5">Muscle</tissue>
    </source>
</reference>
<feature type="compositionally biased region" description="Basic and acidic residues" evidence="1">
    <location>
        <begin position="16"/>
        <end position="27"/>
    </location>
</feature>
<protein>
    <submittedName>
        <fullName evidence="4 5">Tribbles homolog 2-like isoform X1</fullName>
    </submittedName>
</protein>
<evidence type="ECO:0000313" key="4">
    <source>
        <dbReference type="RefSeq" id="XP_022255189.1"/>
    </source>
</evidence>
<dbReference type="PANTHER" id="PTHR22961:SF13">
    <property type="entry name" value="TRIBBLES"/>
    <property type="match status" value="1"/>
</dbReference>
<evidence type="ECO:0000259" key="2">
    <source>
        <dbReference type="PROSITE" id="PS50011"/>
    </source>
</evidence>
<dbReference type="SMART" id="SM00220">
    <property type="entry name" value="S_TKc"/>
    <property type="match status" value="1"/>
</dbReference>
<evidence type="ECO:0000313" key="5">
    <source>
        <dbReference type="RefSeq" id="XP_022255190.1"/>
    </source>
</evidence>
<dbReference type="PROSITE" id="PS50011">
    <property type="entry name" value="PROTEIN_KINASE_DOM"/>
    <property type="match status" value="1"/>
</dbReference>
<dbReference type="RefSeq" id="XP_022255189.1">
    <property type="nucleotide sequence ID" value="XM_022399481.1"/>
</dbReference>
<name>A0ABM1TH34_LIMPO</name>
<gene>
    <name evidence="4 5" type="primary">LOC106470851</name>
</gene>
<dbReference type="PANTHER" id="PTHR22961">
    <property type="entry name" value="SER/THR PROTEIN KINASE-TRB"/>
    <property type="match status" value="1"/>
</dbReference>
<dbReference type="InterPro" id="IPR024104">
    <property type="entry name" value="Tribbles/Ser_Thr_kinase_40"/>
</dbReference>
<dbReference type="Gene3D" id="3.30.200.20">
    <property type="entry name" value="Phosphorylase Kinase, domain 1"/>
    <property type="match status" value="2"/>
</dbReference>
<evidence type="ECO:0000313" key="3">
    <source>
        <dbReference type="Proteomes" id="UP000694941"/>
    </source>
</evidence>